<organism evidence="2 3">
    <name type="scientific">Plasmodiophora brassicae</name>
    <name type="common">Clubroot disease agent</name>
    <dbReference type="NCBI Taxonomy" id="37360"/>
    <lineage>
        <taxon>Eukaryota</taxon>
        <taxon>Sar</taxon>
        <taxon>Rhizaria</taxon>
        <taxon>Endomyxa</taxon>
        <taxon>Phytomyxea</taxon>
        <taxon>Plasmodiophorida</taxon>
        <taxon>Plasmodiophoridae</taxon>
        <taxon>Plasmodiophora</taxon>
    </lineage>
</organism>
<evidence type="ECO:0000313" key="2">
    <source>
        <dbReference type="EMBL" id="SPQ95819.1"/>
    </source>
</evidence>
<dbReference type="Proteomes" id="UP000290189">
    <property type="component" value="Unassembled WGS sequence"/>
</dbReference>
<sequence length="352" mass="38965">MCTRRTVHVALLAAWMTALLGTDAGCVPPVRLLALERVLSARQCIALVRSAEPDLRQAVIARATHTESGGRLLKKLLRVERPDELVQLLNGAVANGNLGAMDTILQRCESAHVSPAYYFETLTRATILGHTCHVFALIPRLVPSDVTISDLGLPARNQLAAIVDRLLTDPDLHNPDPAIQQAQLRQIGRIVKNCPFIEDPAIHDRYYDETVLTLAFFFHRPDVLERFQYVSGSSETLKRVLGVALRNGRARFADAVLDTMGGQATVDLGRMLACARGRYAQQVVLNHIVSDVRRVIIIRQLVVNNDYASIRLLLSFIKACRVLEKDPPLPRIPSATRRDVADFMERGVAHVG</sequence>
<feature type="signal peptide" evidence="1">
    <location>
        <begin position="1"/>
        <end position="24"/>
    </location>
</feature>
<evidence type="ECO:0000256" key="1">
    <source>
        <dbReference type="SAM" id="SignalP"/>
    </source>
</evidence>
<keyword evidence="1" id="KW-0732">Signal</keyword>
<geneLocation type="mitochondrion" evidence="2"/>
<name>A0A3P3Y6M2_PLABS</name>
<gene>
    <name evidence="2" type="ORF">PLBR_LOCUS3034</name>
</gene>
<dbReference type="EMBL" id="OVEO01000004">
    <property type="protein sequence ID" value="SPQ95819.1"/>
    <property type="molecule type" value="Genomic_DNA"/>
</dbReference>
<feature type="chain" id="PRO_5017977346" evidence="1">
    <location>
        <begin position="25"/>
        <end position="352"/>
    </location>
</feature>
<protein>
    <submittedName>
        <fullName evidence="2">Uncharacterized protein</fullName>
    </submittedName>
</protein>
<accession>A0A3P3Y6M2</accession>
<keyword evidence="2" id="KW-0496">Mitochondrion</keyword>
<evidence type="ECO:0000313" key="3">
    <source>
        <dbReference type="Proteomes" id="UP000290189"/>
    </source>
</evidence>
<dbReference type="AlphaFoldDB" id="A0A3P3Y6M2"/>
<reference evidence="2 3" key="1">
    <citation type="submission" date="2018-03" db="EMBL/GenBank/DDBJ databases">
        <authorList>
            <person name="Fogelqvist J."/>
        </authorList>
    </citation>
    <scope>NUCLEOTIDE SEQUENCE [LARGE SCALE GENOMIC DNA]</scope>
</reference>
<proteinExistence type="predicted"/>